<feature type="domain" description="Beta-ketoacyl-[acyl-carrier-protein] synthase III N-terminal" evidence="4">
    <location>
        <begin position="120"/>
        <end position="194"/>
    </location>
</feature>
<dbReference type="GO" id="GO:0044550">
    <property type="term" value="P:secondary metabolite biosynthetic process"/>
    <property type="evidence" value="ECO:0007669"/>
    <property type="project" value="TreeGrafter"/>
</dbReference>
<evidence type="ECO:0000313" key="5">
    <source>
        <dbReference type="EMBL" id="MBB5896758.1"/>
    </source>
</evidence>
<dbReference type="EMBL" id="JACHIR010000002">
    <property type="protein sequence ID" value="MBB5896758.1"/>
    <property type="molecule type" value="Genomic_DNA"/>
</dbReference>
<evidence type="ECO:0000256" key="2">
    <source>
        <dbReference type="ARBA" id="ARBA00023315"/>
    </source>
</evidence>
<dbReference type="AlphaFoldDB" id="A0A7W9KQ99"/>
<evidence type="ECO:0000259" key="4">
    <source>
        <dbReference type="Pfam" id="PF08545"/>
    </source>
</evidence>
<dbReference type="PANTHER" id="PTHR34069">
    <property type="entry name" value="3-OXOACYL-[ACYL-CARRIER-PROTEIN] SYNTHASE 3"/>
    <property type="match status" value="1"/>
</dbReference>
<evidence type="ECO:0000256" key="1">
    <source>
        <dbReference type="ARBA" id="ARBA00022679"/>
    </source>
</evidence>
<comment type="caution">
    <text evidence="5">The sequence shown here is derived from an EMBL/GenBank/DDBJ whole genome shotgun (WGS) entry which is preliminary data.</text>
</comment>
<keyword evidence="2 5" id="KW-0012">Acyltransferase</keyword>
<dbReference type="GO" id="GO:0006633">
    <property type="term" value="P:fatty acid biosynthetic process"/>
    <property type="evidence" value="ECO:0007669"/>
    <property type="project" value="InterPro"/>
</dbReference>
<dbReference type="EC" id="2.3.1.180" evidence="5"/>
<dbReference type="Pfam" id="PF08545">
    <property type="entry name" value="ACP_syn_III"/>
    <property type="match status" value="1"/>
</dbReference>
<dbReference type="InterPro" id="IPR013751">
    <property type="entry name" value="ACP_syn_III_N"/>
</dbReference>
<organism evidence="5 6">
    <name type="scientific">Kutzneria kofuensis</name>
    <dbReference type="NCBI Taxonomy" id="103725"/>
    <lineage>
        <taxon>Bacteria</taxon>
        <taxon>Bacillati</taxon>
        <taxon>Actinomycetota</taxon>
        <taxon>Actinomycetes</taxon>
        <taxon>Pseudonocardiales</taxon>
        <taxon>Pseudonocardiaceae</taxon>
        <taxon>Kutzneria</taxon>
    </lineage>
</organism>
<dbReference type="GO" id="GO:0004315">
    <property type="term" value="F:3-oxoacyl-[acyl-carrier-protein] synthase activity"/>
    <property type="evidence" value="ECO:0007669"/>
    <property type="project" value="InterPro"/>
</dbReference>
<gene>
    <name evidence="5" type="ORF">BJ998_008017</name>
</gene>
<dbReference type="Proteomes" id="UP000585638">
    <property type="component" value="Unassembled WGS sequence"/>
</dbReference>
<dbReference type="Gene3D" id="3.40.47.10">
    <property type="match status" value="2"/>
</dbReference>
<protein>
    <submittedName>
        <fullName evidence="5">3-oxoacyl-[acyl-carrier-protein] synthase-3</fullName>
        <ecNumber evidence="5">2.3.1.180</ecNumber>
    </submittedName>
</protein>
<proteinExistence type="predicted"/>
<feature type="domain" description="Beta-ketoacyl-[acyl-carrier-protein] synthase III C-terminal" evidence="3">
    <location>
        <begin position="254"/>
        <end position="327"/>
    </location>
</feature>
<dbReference type="InterPro" id="IPR016039">
    <property type="entry name" value="Thiolase-like"/>
</dbReference>
<keyword evidence="6" id="KW-1185">Reference proteome</keyword>
<evidence type="ECO:0000313" key="6">
    <source>
        <dbReference type="Proteomes" id="UP000585638"/>
    </source>
</evidence>
<dbReference type="SUPFAM" id="SSF53901">
    <property type="entry name" value="Thiolase-like"/>
    <property type="match status" value="2"/>
</dbReference>
<dbReference type="PANTHER" id="PTHR34069:SF2">
    <property type="entry name" value="BETA-KETOACYL-[ACYL-CARRIER-PROTEIN] SYNTHASE III"/>
    <property type="match status" value="1"/>
</dbReference>
<keyword evidence="1 5" id="KW-0808">Transferase</keyword>
<dbReference type="GO" id="GO:0033818">
    <property type="term" value="F:beta-ketoacyl-acyl-carrier-protein synthase III activity"/>
    <property type="evidence" value="ECO:0007669"/>
    <property type="project" value="UniProtKB-EC"/>
</dbReference>
<evidence type="ECO:0000259" key="3">
    <source>
        <dbReference type="Pfam" id="PF08541"/>
    </source>
</evidence>
<dbReference type="RefSeq" id="WP_184869271.1">
    <property type="nucleotide sequence ID" value="NZ_BAAAWY010000004.1"/>
</dbReference>
<accession>A0A7W9KQ99</accession>
<dbReference type="InterPro" id="IPR013747">
    <property type="entry name" value="ACP_syn_III_C"/>
</dbReference>
<sequence>MHAPDIHLLSVGTALPGPVVDNATLARRFRMDELWEQWIDVFVGTRTRHLAVDLETGEARYRLADLCEQAGRRALEQAGVEPSQVDLMVMGTSTPDQLMPATVNMVADRLGIDGLATYQLQSGCTGAVQALNVARQLLMTGEHTTALVLGGDVCSKIFDVETDLSTLSPSELVNVVLFGDGAGAAVLSTRGRPGSTKLVHVLTRLTGQGRAPGQQLEWFTKLDRDPDRAPSSEDYKAIEDSVPTMAAETLRELLDELEWEDTDLDYLLPPQLSGRMTEKIVARMDVRHPREITCVAETGNTGNALPFLQLERVLPRMATGDRAVGIAVESSKWIKAGFALERV</sequence>
<reference evidence="5 6" key="1">
    <citation type="submission" date="2020-08" db="EMBL/GenBank/DDBJ databases">
        <title>Sequencing the genomes of 1000 actinobacteria strains.</title>
        <authorList>
            <person name="Klenk H.-P."/>
        </authorList>
    </citation>
    <scope>NUCLEOTIDE SEQUENCE [LARGE SCALE GENOMIC DNA]</scope>
    <source>
        <strain evidence="5 6">DSM 43851</strain>
    </source>
</reference>
<name>A0A7W9KQ99_9PSEU</name>
<dbReference type="Pfam" id="PF08541">
    <property type="entry name" value="ACP_syn_III_C"/>
    <property type="match status" value="1"/>
</dbReference>